<dbReference type="GO" id="GO:0016747">
    <property type="term" value="F:acyltransferase activity, transferring groups other than amino-acyl groups"/>
    <property type="evidence" value="ECO:0007669"/>
    <property type="project" value="InterPro"/>
</dbReference>
<protein>
    <recommendedName>
        <fullName evidence="1">N-acetyltransferase domain-containing protein</fullName>
    </recommendedName>
</protein>
<gene>
    <name evidence="2" type="ORF">rosag_14670</name>
</gene>
<dbReference type="InterPro" id="IPR038764">
    <property type="entry name" value="GNAT_N_AcTrfase_prd"/>
</dbReference>
<proteinExistence type="predicted"/>
<dbReference type="InterPro" id="IPR016181">
    <property type="entry name" value="Acyl_CoA_acyltransferase"/>
</dbReference>
<dbReference type="PANTHER" id="PTHR41700">
    <property type="entry name" value="GCN5-RELATED N-ACETYLTRANSFERASE"/>
    <property type="match status" value="1"/>
</dbReference>
<accession>A0AA37Q227</accession>
<feature type="domain" description="N-acetyltransferase" evidence="1">
    <location>
        <begin position="6"/>
        <end position="156"/>
    </location>
</feature>
<sequence>MSADDIDVRPLRTADDYAACVALQMATWGEGFREAVPATILRIAQRLGGVATGAFAADGTLLGFVFGMTGVEDGDVVHWSDMLAVRDALRNHGIGRRLKLHQRDAVRAAGATRMYWTYDPMLARNAHFNLTRLGARVVEFVPDMYGTDTGSALHGDSGTDRFIVVWSLAERGESPTSPRAAEVAHDAPILNDGAADGRDAEPARHAHGMPPRVRVEIPSDILAVQDAAPARAAHWRATGRHALQWALAHGYAVERFVHDAAAGRGFYLLARA</sequence>
<organism evidence="2 3">
    <name type="scientific">Roseisolibacter agri</name>
    <dbReference type="NCBI Taxonomy" id="2014610"/>
    <lineage>
        <taxon>Bacteria</taxon>
        <taxon>Pseudomonadati</taxon>
        <taxon>Gemmatimonadota</taxon>
        <taxon>Gemmatimonadia</taxon>
        <taxon>Gemmatimonadales</taxon>
        <taxon>Gemmatimonadaceae</taxon>
        <taxon>Roseisolibacter</taxon>
    </lineage>
</organism>
<dbReference type="InterPro" id="IPR000182">
    <property type="entry name" value="GNAT_dom"/>
</dbReference>
<dbReference type="RefSeq" id="WP_284349397.1">
    <property type="nucleotide sequence ID" value="NZ_BRXS01000002.1"/>
</dbReference>
<name>A0AA37Q227_9BACT</name>
<dbReference type="Proteomes" id="UP001161325">
    <property type="component" value="Unassembled WGS sequence"/>
</dbReference>
<dbReference type="CDD" id="cd04301">
    <property type="entry name" value="NAT_SF"/>
    <property type="match status" value="1"/>
</dbReference>
<keyword evidence="3" id="KW-1185">Reference proteome</keyword>
<dbReference type="PANTHER" id="PTHR41700:SF1">
    <property type="entry name" value="N-ACETYLTRANSFERASE DOMAIN-CONTAINING PROTEIN"/>
    <property type="match status" value="1"/>
</dbReference>
<dbReference type="PROSITE" id="PS51186">
    <property type="entry name" value="GNAT"/>
    <property type="match status" value="1"/>
</dbReference>
<dbReference type="EMBL" id="BRXS01000002">
    <property type="protein sequence ID" value="GLC24954.1"/>
    <property type="molecule type" value="Genomic_DNA"/>
</dbReference>
<reference evidence="2" key="1">
    <citation type="submission" date="2022-08" db="EMBL/GenBank/DDBJ databases">
        <title>Draft genome sequencing of Roseisolibacter agri AW1220.</title>
        <authorList>
            <person name="Tobiishi Y."/>
            <person name="Tonouchi A."/>
        </authorList>
    </citation>
    <scope>NUCLEOTIDE SEQUENCE</scope>
    <source>
        <strain evidence="2">AW1220</strain>
    </source>
</reference>
<dbReference type="Gene3D" id="3.40.630.30">
    <property type="match status" value="1"/>
</dbReference>
<dbReference type="SUPFAM" id="SSF55729">
    <property type="entry name" value="Acyl-CoA N-acyltransferases (Nat)"/>
    <property type="match status" value="1"/>
</dbReference>
<comment type="caution">
    <text evidence="2">The sequence shown here is derived from an EMBL/GenBank/DDBJ whole genome shotgun (WGS) entry which is preliminary data.</text>
</comment>
<evidence type="ECO:0000313" key="2">
    <source>
        <dbReference type="EMBL" id="GLC24954.1"/>
    </source>
</evidence>
<dbReference type="AlphaFoldDB" id="A0AA37Q227"/>
<evidence type="ECO:0000313" key="3">
    <source>
        <dbReference type="Proteomes" id="UP001161325"/>
    </source>
</evidence>
<evidence type="ECO:0000259" key="1">
    <source>
        <dbReference type="PROSITE" id="PS51186"/>
    </source>
</evidence>